<dbReference type="PROSITE" id="PS50263">
    <property type="entry name" value="CN_HYDROLASE"/>
    <property type="match status" value="1"/>
</dbReference>
<dbReference type="EMBL" id="BMQS01000030">
    <property type="protein sequence ID" value="GGU04671.1"/>
    <property type="molecule type" value="Genomic_DNA"/>
</dbReference>
<gene>
    <name evidence="4" type="ORF">GCM10007116_21570</name>
    <name evidence="3" type="ORF">HS1genome_2016</name>
</gene>
<reference evidence="5" key="2">
    <citation type="submission" date="2018-04" db="EMBL/GenBank/DDBJ databases">
        <title>Complete genome sequence of Sulfodiicoccus acidiphilus strain HS-1.</title>
        <authorList>
            <person name="Sakai H.D."/>
            <person name="Kurosawa N."/>
        </authorList>
    </citation>
    <scope>NUCLEOTIDE SEQUENCE [LARGE SCALE GENOMIC DNA]</scope>
    <source>
        <strain evidence="5">HS-1</strain>
    </source>
</reference>
<keyword evidence="1" id="KW-0378">Hydrolase</keyword>
<dbReference type="AlphaFoldDB" id="A0A348B625"/>
<name>A0A348B625_9CREN</name>
<keyword evidence="5" id="KW-1185">Reference proteome</keyword>
<dbReference type="PANTHER" id="PTHR43674:SF2">
    <property type="entry name" value="BETA-UREIDOPROPIONASE"/>
    <property type="match status" value="1"/>
</dbReference>
<reference evidence="4" key="1">
    <citation type="journal article" date="2014" name="Int. J. Syst. Evol. Microbiol.">
        <title>Complete genome sequence of Corynebacterium casei LMG S-19264T (=DSM 44701T), isolated from a smear-ripened cheese.</title>
        <authorList>
            <consortium name="US DOE Joint Genome Institute (JGI-PGF)"/>
            <person name="Walter F."/>
            <person name="Albersmeier A."/>
            <person name="Kalinowski J."/>
            <person name="Ruckert C."/>
        </authorList>
    </citation>
    <scope>NUCLEOTIDE SEQUENCE</scope>
    <source>
        <strain evidence="4">JCM 31740</strain>
    </source>
</reference>
<reference evidence="3" key="3">
    <citation type="journal article" date="2019" name="BMC Res. Notes">
        <title>Complete genome sequence of the Sulfodiicoccus acidiphilus strain HS-1T, the first crenarchaeon that lacks polB3, isolated from an acidic hot spring in Ohwaku-dani, Hakone, Japan.</title>
        <authorList>
            <person name="Sakai H.D."/>
            <person name="Kurosawa N."/>
        </authorList>
    </citation>
    <scope>NUCLEOTIDE SEQUENCE</scope>
    <source>
        <strain evidence="3">HS-1</strain>
    </source>
</reference>
<organism evidence="3 5">
    <name type="scientific">Sulfodiicoccus acidiphilus</name>
    <dbReference type="NCBI Taxonomy" id="1670455"/>
    <lineage>
        <taxon>Archaea</taxon>
        <taxon>Thermoproteota</taxon>
        <taxon>Thermoprotei</taxon>
        <taxon>Sulfolobales</taxon>
        <taxon>Sulfolobaceae</taxon>
        <taxon>Sulfodiicoccus</taxon>
    </lineage>
</organism>
<dbReference type="Proteomes" id="UP000276741">
    <property type="component" value="Chromosome"/>
</dbReference>
<dbReference type="InterPro" id="IPR050345">
    <property type="entry name" value="Aliph_Amidase/BUP"/>
</dbReference>
<dbReference type="EMBL" id="AP018553">
    <property type="protein sequence ID" value="BBD73627.1"/>
    <property type="molecule type" value="Genomic_DNA"/>
</dbReference>
<proteinExistence type="predicted"/>
<evidence type="ECO:0000313" key="4">
    <source>
        <dbReference type="EMBL" id="GGU04671.1"/>
    </source>
</evidence>
<dbReference type="SUPFAM" id="SSF56317">
    <property type="entry name" value="Carbon-nitrogen hydrolase"/>
    <property type="match status" value="1"/>
</dbReference>
<dbReference type="KEGG" id="sacd:HS1genome_2016"/>
<evidence type="ECO:0000256" key="1">
    <source>
        <dbReference type="ARBA" id="ARBA00022801"/>
    </source>
</evidence>
<dbReference type="RefSeq" id="WP_126450902.1">
    <property type="nucleotide sequence ID" value="NZ_AP018553.1"/>
</dbReference>
<reference evidence="4" key="4">
    <citation type="submission" date="2020-09" db="EMBL/GenBank/DDBJ databases">
        <authorList>
            <person name="Sun Q."/>
            <person name="Ohkuma M."/>
        </authorList>
    </citation>
    <scope>NUCLEOTIDE SEQUENCE</scope>
    <source>
        <strain evidence="4">JCM 31740</strain>
    </source>
</reference>
<evidence type="ECO:0000259" key="2">
    <source>
        <dbReference type="PROSITE" id="PS50263"/>
    </source>
</evidence>
<dbReference type="Proteomes" id="UP000616143">
    <property type="component" value="Unassembled WGS sequence"/>
</dbReference>
<protein>
    <submittedName>
        <fullName evidence="3">Beta-ureidopropionase</fullName>
    </submittedName>
</protein>
<dbReference type="PANTHER" id="PTHR43674">
    <property type="entry name" value="NITRILASE C965.09-RELATED"/>
    <property type="match status" value="1"/>
</dbReference>
<evidence type="ECO:0000313" key="3">
    <source>
        <dbReference type="EMBL" id="BBD73627.1"/>
    </source>
</evidence>
<dbReference type="Gene3D" id="3.60.110.10">
    <property type="entry name" value="Carbon-nitrogen hydrolase"/>
    <property type="match status" value="1"/>
</dbReference>
<dbReference type="InterPro" id="IPR036526">
    <property type="entry name" value="C-N_Hydrolase_sf"/>
</dbReference>
<dbReference type="Pfam" id="PF00795">
    <property type="entry name" value="CN_hydrolase"/>
    <property type="match status" value="1"/>
</dbReference>
<dbReference type="GO" id="GO:0016811">
    <property type="term" value="F:hydrolase activity, acting on carbon-nitrogen (but not peptide) bonds, in linear amides"/>
    <property type="evidence" value="ECO:0007669"/>
    <property type="project" value="TreeGrafter"/>
</dbReference>
<sequence>MVRVAAVQTSMGWDRKENVDKQVELVNRAVDNGAKLIILDELSPTVYFPFEQNPEHFKFAETEDDYTITKFKEVSKERSVAVVVPIFERDGGDFYNTAFVIDRGVVVGKYRKTHLPQEPGFNEYYYFKVGNLGFPVFDVEGVKLGVAICHDRHFPEPVRAATVNGAWLVAIPSVASYREIWELEMRAHAVFNTTYVVGLNRVGSEYEGQRNPYFGESLVVSPTGDVVSRAGSKEEILYADVSVEKVAEARIRRPFLKKRLPSYGL</sequence>
<dbReference type="GeneID" id="38667482"/>
<evidence type="ECO:0000313" key="5">
    <source>
        <dbReference type="Proteomes" id="UP000276741"/>
    </source>
</evidence>
<dbReference type="InterPro" id="IPR003010">
    <property type="entry name" value="C-N_Hydrolase"/>
</dbReference>
<dbReference type="OrthoDB" id="39312at2157"/>
<feature type="domain" description="CN hydrolase" evidence="2">
    <location>
        <begin position="2"/>
        <end position="243"/>
    </location>
</feature>
<accession>A0A348B625</accession>